<reference evidence="2 3" key="1">
    <citation type="submission" date="2018-11" db="EMBL/GenBank/DDBJ databases">
        <title>Parancylomarina longa gen. nov., sp. nov., isolated from sediments of southern Okinawa.</title>
        <authorList>
            <person name="Fu T."/>
        </authorList>
    </citation>
    <scope>NUCLEOTIDE SEQUENCE [LARGE SCALE GENOMIC DNA]</scope>
    <source>
        <strain evidence="2 3">T3-2 S1-C</strain>
    </source>
</reference>
<dbReference type="AlphaFoldDB" id="A0A434B003"/>
<gene>
    <name evidence="2" type="ORF">DLK05_01785</name>
</gene>
<dbReference type="Proteomes" id="UP000282985">
    <property type="component" value="Unassembled WGS sequence"/>
</dbReference>
<evidence type="ECO:0000256" key="1">
    <source>
        <dbReference type="SAM" id="SignalP"/>
    </source>
</evidence>
<comment type="caution">
    <text evidence="2">The sequence shown here is derived from an EMBL/GenBank/DDBJ whole genome shotgun (WGS) entry which is preliminary data.</text>
</comment>
<keyword evidence="3" id="KW-1185">Reference proteome</keyword>
<name>A0A434B003_9BACT</name>
<dbReference type="EMBL" id="RJJX01000001">
    <property type="protein sequence ID" value="RUT80114.1"/>
    <property type="molecule type" value="Genomic_DNA"/>
</dbReference>
<sequence length="439" mass="51356">MPMRFTLLIVLCCLTLPLTGFSQSPKGQEKKKAGERIFVDGIVHEIQINFLQCNAWDSLLMVKKMRDSLEIRRYLQGNVVVDGKHYYSCGVRMKGESSFDFYPGKKKSFKINFGKYVKKQRVDGLKTLNLNNAFRDPTYMREKIYLDFLREEGLPAPRCSYANVYLNGEHLGFYVLTEEINKGFLKRNFGNKDGAFFKGEPRATLKYLGENSLKYQEDYRNKSNLENPYPDLKDLIRTINQYSIDDGGKFSELDSIFNVEACLKIYAVTSLFMNVDAYNLLYPHNYYLYSNSSTKKLEWIPYDGNYAFCAFSKKFTLAEAQDLSVFYLYNGEEMPLVRYLLGFEKYRTFYSNYITHLLENKFTENQLVDRIDKLSIKIRKYVYQDNNKMYSNADFEQNLHSTIGDEEDPGAFIPGLKSFVHHRIKAVKKELKMNTEERN</sequence>
<protein>
    <recommendedName>
        <fullName evidence="4">Spore coat protein CotH</fullName>
    </recommendedName>
</protein>
<accession>A0A434B003</accession>
<dbReference type="Pfam" id="PF08757">
    <property type="entry name" value="CotH"/>
    <property type="match status" value="1"/>
</dbReference>
<dbReference type="InterPro" id="IPR014867">
    <property type="entry name" value="Spore_coat_CotH_CotH2/3/7"/>
</dbReference>
<evidence type="ECO:0008006" key="4">
    <source>
        <dbReference type="Google" id="ProtNLM"/>
    </source>
</evidence>
<dbReference type="PANTHER" id="PTHR40050:SF1">
    <property type="entry name" value="INNER SPORE COAT PROTEIN H"/>
    <property type="match status" value="1"/>
</dbReference>
<organism evidence="2 3">
    <name type="scientific">Ancylomarina longa</name>
    <dbReference type="NCBI Taxonomy" id="2487017"/>
    <lineage>
        <taxon>Bacteria</taxon>
        <taxon>Pseudomonadati</taxon>
        <taxon>Bacteroidota</taxon>
        <taxon>Bacteroidia</taxon>
        <taxon>Marinilabiliales</taxon>
        <taxon>Marinifilaceae</taxon>
        <taxon>Ancylomarina</taxon>
    </lineage>
</organism>
<feature type="signal peptide" evidence="1">
    <location>
        <begin position="1"/>
        <end position="22"/>
    </location>
</feature>
<evidence type="ECO:0000313" key="2">
    <source>
        <dbReference type="EMBL" id="RUT80114.1"/>
    </source>
</evidence>
<dbReference type="PANTHER" id="PTHR40050">
    <property type="entry name" value="INNER SPORE COAT PROTEIN H"/>
    <property type="match status" value="1"/>
</dbReference>
<evidence type="ECO:0000313" key="3">
    <source>
        <dbReference type="Proteomes" id="UP000282985"/>
    </source>
</evidence>
<dbReference type="OrthoDB" id="8901262at2"/>
<proteinExistence type="predicted"/>
<feature type="chain" id="PRO_5019233818" description="Spore coat protein CotH" evidence="1">
    <location>
        <begin position="23"/>
        <end position="439"/>
    </location>
</feature>
<keyword evidence="1" id="KW-0732">Signal</keyword>